<feature type="region of interest" description="Disordered" evidence="1">
    <location>
        <begin position="157"/>
        <end position="236"/>
    </location>
</feature>
<protein>
    <submittedName>
        <fullName evidence="2">Uncharacterized protein</fullName>
    </submittedName>
</protein>
<proteinExistence type="predicted"/>
<dbReference type="EMBL" id="LT854253">
    <property type="protein sequence ID" value="SMR42730.1"/>
    <property type="molecule type" value="Genomic_DNA"/>
</dbReference>
<dbReference type="AlphaFoldDB" id="A0A2H1FN17"/>
<evidence type="ECO:0000313" key="3">
    <source>
        <dbReference type="Proteomes" id="UP000245764"/>
    </source>
</evidence>
<evidence type="ECO:0000313" key="2">
    <source>
        <dbReference type="EMBL" id="SMR42730.1"/>
    </source>
</evidence>
<reference evidence="3" key="1">
    <citation type="submission" date="2017-05" db="EMBL/GenBank/DDBJ databases">
        <authorList>
            <person name="Song R."/>
            <person name="Chenine A.L."/>
            <person name="Ruprecht R.M."/>
        </authorList>
    </citation>
    <scope>NUCLEOTIDE SEQUENCE [LARGE SCALE GENOMIC DNA]</scope>
</reference>
<organism evidence="2 3">
    <name type="scientific">Zymoseptoria tritici ST99CH_1E4</name>
    <dbReference type="NCBI Taxonomy" id="1276532"/>
    <lineage>
        <taxon>Eukaryota</taxon>
        <taxon>Fungi</taxon>
        <taxon>Dikarya</taxon>
        <taxon>Ascomycota</taxon>
        <taxon>Pezizomycotina</taxon>
        <taxon>Dothideomycetes</taxon>
        <taxon>Dothideomycetidae</taxon>
        <taxon>Mycosphaerellales</taxon>
        <taxon>Mycosphaerellaceae</taxon>
        <taxon>Zymoseptoria</taxon>
    </lineage>
</organism>
<evidence type="ECO:0000256" key="1">
    <source>
        <dbReference type="SAM" id="MobiDB-lite"/>
    </source>
</evidence>
<dbReference type="Proteomes" id="UP000245764">
    <property type="component" value="Chromosome 1"/>
</dbReference>
<gene>
    <name evidence="2" type="ORF">ZT1E4_G1508</name>
</gene>
<feature type="compositionally biased region" description="Polar residues" evidence="1">
    <location>
        <begin position="200"/>
        <end position="212"/>
    </location>
</feature>
<sequence>MSSIIDRAFTQAYNEVAEHYNNDELEECVRKGKEILDDDAAPRYHRIKTWILLGNVLEWDEANACFLRAEAMWRLVRRWHRVGHDAQADEAIEELRISLDELKEALDVDRPLNDDPETAVEDAIATHDANVEEERRLAPNDDEEELERVEAAMGFTSSSAPPKFETPTAAEVAHTGAPTSELAMHPKSTQPDEKARDSAQGLSETYVPSQRSYGLGGGQRVEEILRKSSWRPDPTS</sequence>
<name>A0A2H1FN17_ZYMTR</name>
<accession>A0A2H1FN17</accession>